<dbReference type="Pfam" id="PF17818">
    <property type="entry name" value="KCT2"/>
    <property type="match status" value="1"/>
</dbReference>
<keyword evidence="2" id="KW-0472">Membrane</keyword>
<keyword evidence="2" id="KW-0812">Transmembrane</keyword>
<evidence type="ECO:0008006" key="6">
    <source>
        <dbReference type="Google" id="ProtNLM"/>
    </source>
</evidence>
<comment type="caution">
    <text evidence="4">The sequence shown here is derived from an EMBL/GenBank/DDBJ whole genome shotgun (WGS) entry which is preliminary data.</text>
</comment>
<feature type="region of interest" description="Disordered" evidence="1">
    <location>
        <begin position="172"/>
        <end position="192"/>
    </location>
</feature>
<sequence length="322" mass="35634">MGRCWKIHVAFALFFLIQLVPLNCIPNPLPQSDEEPSTSASTGKADTKASDKQDTTPGGNGAPPEKNTVEPSTSASTAKADTKAGDKTYTKPGRNDPPSGENKTTHTNNYTEAVPASTAANNKIPTLNENALNISDDLSTAPPTTVVAPPRPPTSTAPIPVVKAKQSVMATTENQGLVHTEPADSLQSTKESEDFNAYQMDSFDDEDENTEDDEYDLRADNTVDADQLMRSNTGQKDVHMKDTSIYTPQDEDSHFFFHLIILTFLVAIVYITYHNKRKIFLLAQSRHWRDGLCSRKNMEYQRLDQSVQEAMPTLKMTQDYIF</sequence>
<keyword evidence="2" id="KW-1133">Transmembrane helix</keyword>
<keyword evidence="5" id="KW-1185">Reference proteome</keyword>
<dbReference type="PANTHER" id="PTHR16502:SF0">
    <property type="entry name" value="KERATINOCYTE-ASSOCIATED TRANSMEMBRANE PROTEIN 2"/>
    <property type="match status" value="1"/>
</dbReference>
<keyword evidence="3" id="KW-0732">Signal</keyword>
<feature type="region of interest" description="Disordered" evidence="1">
    <location>
        <begin position="30"/>
        <end position="160"/>
    </location>
</feature>
<dbReference type="Proteomes" id="UP001557470">
    <property type="component" value="Unassembled WGS sequence"/>
</dbReference>
<proteinExistence type="predicted"/>
<organism evidence="4 5">
    <name type="scientific">Umbra pygmaea</name>
    <name type="common">Eastern mudminnow</name>
    <dbReference type="NCBI Taxonomy" id="75934"/>
    <lineage>
        <taxon>Eukaryota</taxon>
        <taxon>Metazoa</taxon>
        <taxon>Chordata</taxon>
        <taxon>Craniata</taxon>
        <taxon>Vertebrata</taxon>
        <taxon>Euteleostomi</taxon>
        <taxon>Actinopterygii</taxon>
        <taxon>Neopterygii</taxon>
        <taxon>Teleostei</taxon>
        <taxon>Protacanthopterygii</taxon>
        <taxon>Esociformes</taxon>
        <taxon>Umbridae</taxon>
        <taxon>Umbra</taxon>
    </lineage>
</organism>
<feature type="chain" id="PRO_5044862370" description="Keratinocyte-associated transmembrane protein 2" evidence="3">
    <location>
        <begin position="25"/>
        <end position="322"/>
    </location>
</feature>
<evidence type="ECO:0000313" key="5">
    <source>
        <dbReference type="Proteomes" id="UP001557470"/>
    </source>
</evidence>
<feature type="compositionally biased region" description="Polar residues" evidence="1">
    <location>
        <begin position="101"/>
        <end position="111"/>
    </location>
</feature>
<feature type="compositionally biased region" description="Basic and acidic residues" evidence="1">
    <location>
        <begin position="45"/>
        <end position="54"/>
    </location>
</feature>
<dbReference type="AlphaFoldDB" id="A0ABD0XKW6"/>
<name>A0ABD0XKW6_UMBPY</name>
<feature type="signal peptide" evidence="3">
    <location>
        <begin position="1"/>
        <end position="24"/>
    </location>
</feature>
<feature type="compositionally biased region" description="Basic and acidic residues" evidence="1">
    <location>
        <begin position="80"/>
        <end position="89"/>
    </location>
</feature>
<reference evidence="4 5" key="1">
    <citation type="submission" date="2024-06" db="EMBL/GenBank/DDBJ databases">
        <authorList>
            <person name="Pan Q."/>
            <person name="Wen M."/>
            <person name="Jouanno E."/>
            <person name="Zahm M."/>
            <person name="Klopp C."/>
            <person name="Cabau C."/>
            <person name="Louis A."/>
            <person name="Berthelot C."/>
            <person name="Parey E."/>
            <person name="Roest Crollius H."/>
            <person name="Montfort J."/>
            <person name="Robinson-Rechavi M."/>
            <person name="Bouchez O."/>
            <person name="Lampietro C."/>
            <person name="Lopez Roques C."/>
            <person name="Donnadieu C."/>
            <person name="Postlethwait J."/>
            <person name="Bobe J."/>
            <person name="Verreycken H."/>
            <person name="Guiguen Y."/>
        </authorList>
    </citation>
    <scope>NUCLEOTIDE SEQUENCE [LARGE SCALE GENOMIC DNA]</scope>
    <source>
        <strain evidence="4">Up_M1</strain>
        <tissue evidence="4">Testis</tissue>
    </source>
</reference>
<evidence type="ECO:0000256" key="3">
    <source>
        <dbReference type="SAM" id="SignalP"/>
    </source>
</evidence>
<protein>
    <recommendedName>
        <fullName evidence="6">Keratinocyte-associated transmembrane protein 2</fullName>
    </recommendedName>
</protein>
<gene>
    <name evidence="4" type="ORF">UPYG_G00123930</name>
</gene>
<evidence type="ECO:0000256" key="2">
    <source>
        <dbReference type="SAM" id="Phobius"/>
    </source>
</evidence>
<dbReference type="PANTHER" id="PTHR16502">
    <property type="entry name" value="KERATINOCYTE-ASSOCIATED TRANSMEMBRANE PROTEIN 2"/>
    <property type="match status" value="1"/>
</dbReference>
<feature type="compositionally biased region" description="Polar residues" evidence="1">
    <location>
        <begin position="118"/>
        <end position="138"/>
    </location>
</feature>
<dbReference type="InterPro" id="IPR037645">
    <property type="entry name" value="KCT2"/>
</dbReference>
<evidence type="ECO:0000313" key="4">
    <source>
        <dbReference type="EMBL" id="KAL0994555.1"/>
    </source>
</evidence>
<dbReference type="EMBL" id="JAGEUA010000003">
    <property type="protein sequence ID" value="KAL0994555.1"/>
    <property type="molecule type" value="Genomic_DNA"/>
</dbReference>
<evidence type="ECO:0000256" key="1">
    <source>
        <dbReference type="SAM" id="MobiDB-lite"/>
    </source>
</evidence>
<accession>A0ABD0XKW6</accession>
<feature type="transmembrane region" description="Helical" evidence="2">
    <location>
        <begin position="255"/>
        <end position="273"/>
    </location>
</feature>